<reference evidence="1 2" key="1">
    <citation type="submission" date="2023-07" db="EMBL/GenBank/DDBJ databases">
        <title>Genomic Encyclopedia of Type Strains, Phase IV (KMG-IV): sequencing the most valuable type-strain genomes for metagenomic binning, comparative biology and taxonomic classification.</title>
        <authorList>
            <person name="Goeker M."/>
        </authorList>
    </citation>
    <scope>NUCLEOTIDE SEQUENCE [LARGE SCALE GENOMIC DNA]</scope>
    <source>
        <strain evidence="1 2">DSM 9768</strain>
    </source>
</reference>
<evidence type="ECO:0000313" key="1">
    <source>
        <dbReference type="EMBL" id="MDQ0257070.1"/>
    </source>
</evidence>
<keyword evidence="2" id="KW-1185">Reference proteome</keyword>
<accession>A0ABU0A0T8</accession>
<evidence type="ECO:0000313" key="2">
    <source>
        <dbReference type="Proteomes" id="UP001230005"/>
    </source>
</evidence>
<organism evidence="1 2">
    <name type="scientific">Evansella vedderi</name>
    <dbReference type="NCBI Taxonomy" id="38282"/>
    <lineage>
        <taxon>Bacteria</taxon>
        <taxon>Bacillati</taxon>
        <taxon>Bacillota</taxon>
        <taxon>Bacilli</taxon>
        <taxon>Bacillales</taxon>
        <taxon>Bacillaceae</taxon>
        <taxon>Evansella</taxon>
    </lineage>
</organism>
<dbReference type="EMBL" id="JAUSUG010000022">
    <property type="protein sequence ID" value="MDQ0257070.1"/>
    <property type="molecule type" value="Genomic_DNA"/>
</dbReference>
<dbReference type="RefSeq" id="WP_307330201.1">
    <property type="nucleotide sequence ID" value="NZ_JAUSUG010000022.1"/>
</dbReference>
<dbReference type="Proteomes" id="UP001230005">
    <property type="component" value="Unassembled WGS sequence"/>
</dbReference>
<sequence>MREIGYLSDHEINQIQETMREYMIAKNIPGVRQFVFHQFVEKMVPDIEVISVDYDPVLLVHNTSGWGPPSGKIATHATNSKATNIPYKGFKLWYYYSDIPGVHYDDPLMTPEEVMNLNPKPGLVIYQ</sequence>
<comment type="caution">
    <text evidence="1">The sequence shown here is derived from an EMBL/GenBank/DDBJ whole genome shotgun (WGS) entry which is preliminary data.</text>
</comment>
<proteinExistence type="predicted"/>
<protein>
    <submittedName>
        <fullName evidence="1">Uncharacterized protein</fullName>
    </submittedName>
</protein>
<name>A0ABU0A0T8_9BACI</name>
<gene>
    <name evidence="1" type="ORF">J2S74_004515</name>
</gene>